<accession>A0AAN7WTW3</accession>
<evidence type="ECO:0000313" key="3">
    <source>
        <dbReference type="Proteomes" id="UP001306508"/>
    </source>
</evidence>
<evidence type="ECO:0000256" key="1">
    <source>
        <dbReference type="SAM" id="MobiDB-lite"/>
    </source>
</evidence>
<reference evidence="3" key="1">
    <citation type="submission" date="2023-07" db="EMBL/GenBank/DDBJ databases">
        <title>A draft genome of Kazachstania heterogenica Y-27499.</title>
        <authorList>
            <person name="Donic C."/>
            <person name="Kralova J.S."/>
            <person name="Fidel L."/>
            <person name="Ben-Dor S."/>
            <person name="Jung S."/>
        </authorList>
    </citation>
    <scope>NUCLEOTIDE SEQUENCE [LARGE SCALE GENOMIC DNA]</scope>
    <source>
        <strain evidence="3">Y27499</strain>
    </source>
</reference>
<name>A0AAN7WTW3_9SACH</name>
<proteinExistence type="predicted"/>
<gene>
    <name evidence="2" type="ORF">RI543_001092</name>
</gene>
<dbReference type="EMBL" id="JAWIZZ010000035">
    <property type="protein sequence ID" value="KAK5781543.1"/>
    <property type="molecule type" value="Genomic_DNA"/>
</dbReference>
<feature type="compositionally biased region" description="Low complexity" evidence="1">
    <location>
        <begin position="307"/>
        <end position="335"/>
    </location>
</feature>
<protein>
    <submittedName>
        <fullName evidence="2">Uncharacterized protein</fullName>
    </submittedName>
</protein>
<sequence length="342" mass="37782">MFSNKHNNNNNNSNINSSDTRNTSITDTTAVEINNDTNLNNNSCSNNNNNVNDCTDTSTPDMSTFVDPRLQYNMITPVTSHNVLFSINNTSSNHAFYNLQQPQQFGYSRYNGSTTSLASSINSDIALPMSASLNNMNMNNILSKQFINLLIDTYQVLCSDPTITPFDTNNPPSGILNRVGKLSLKRASSVNMEIFSSTTNSKHYSNNHNVLLSIIRHNLLSEIRKDGYYSRNISLTSLMQPSLLNNNYNNSINSPLSQPPILKRTNTMDRYRNNSINNSNNGGGGLGIGLGSSIHLNLYPGLANSSNNNMNNNNNSNTNFNPLLSRSLSRTSSPLMTKTKNL</sequence>
<keyword evidence="3" id="KW-1185">Reference proteome</keyword>
<feature type="region of interest" description="Disordered" evidence="1">
    <location>
        <begin position="1"/>
        <end position="23"/>
    </location>
</feature>
<dbReference type="AlphaFoldDB" id="A0AAN7WTW3"/>
<comment type="caution">
    <text evidence="2">The sequence shown here is derived from an EMBL/GenBank/DDBJ whole genome shotgun (WGS) entry which is preliminary data.</text>
</comment>
<organism evidence="2 3">
    <name type="scientific">Arxiozyma heterogenica</name>
    <dbReference type="NCBI Taxonomy" id="278026"/>
    <lineage>
        <taxon>Eukaryota</taxon>
        <taxon>Fungi</taxon>
        <taxon>Dikarya</taxon>
        <taxon>Ascomycota</taxon>
        <taxon>Saccharomycotina</taxon>
        <taxon>Saccharomycetes</taxon>
        <taxon>Saccharomycetales</taxon>
        <taxon>Saccharomycetaceae</taxon>
        <taxon>Arxiozyma</taxon>
    </lineage>
</organism>
<feature type="region of interest" description="Disordered" evidence="1">
    <location>
        <begin position="307"/>
        <end position="342"/>
    </location>
</feature>
<evidence type="ECO:0000313" key="2">
    <source>
        <dbReference type="EMBL" id="KAK5781543.1"/>
    </source>
</evidence>
<dbReference type="Proteomes" id="UP001306508">
    <property type="component" value="Unassembled WGS sequence"/>
</dbReference>